<reference evidence="1 2" key="1">
    <citation type="submission" date="2016-09" db="EMBL/GenBank/DDBJ databases">
        <title>Genomic analysis reveals versatility of anaerobic energy metabolism of Geosporobacter ferrireducens IRF9 of phylum Firmicutes.</title>
        <authorList>
            <person name="Kim S.-J."/>
        </authorList>
    </citation>
    <scope>NUCLEOTIDE SEQUENCE [LARGE SCALE GENOMIC DNA]</scope>
    <source>
        <strain evidence="1 2">IRF9</strain>
    </source>
</reference>
<keyword evidence="2" id="KW-1185">Reference proteome</keyword>
<gene>
    <name evidence="1" type="ORF">Gferi_05130</name>
</gene>
<organism evidence="1 2">
    <name type="scientific">Geosporobacter ferrireducens</name>
    <dbReference type="NCBI Taxonomy" id="1424294"/>
    <lineage>
        <taxon>Bacteria</taxon>
        <taxon>Bacillati</taxon>
        <taxon>Bacillota</taxon>
        <taxon>Clostridia</taxon>
        <taxon>Peptostreptococcales</taxon>
        <taxon>Thermotaleaceae</taxon>
        <taxon>Geosporobacter</taxon>
    </lineage>
</organism>
<proteinExistence type="predicted"/>
<evidence type="ECO:0000313" key="1">
    <source>
        <dbReference type="EMBL" id="AOT68993.1"/>
    </source>
</evidence>
<dbReference type="AlphaFoldDB" id="A0A1D8GDK4"/>
<dbReference type="STRING" id="1424294.Gferi_05130"/>
<protein>
    <submittedName>
        <fullName evidence="1">Uncharacterized protein</fullName>
    </submittedName>
</protein>
<accession>A0A1D8GDK4</accession>
<dbReference type="KEGG" id="gfe:Gferi_05130"/>
<dbReference type="OrthoDB" id="1726797at2"/>
<evidence type="ECO:0000313" key="2">
    <source>
        <dbReference type="Proteomes" id="UP000095743"/>
    </source>
</evidence>
<dbReference type="Proteomes" id="UP000095743">
    <property type="component" value="Chromosome"/>
</dbReference>
<sequence>MPSDMFKWARRIEGFEDIPNHFKEYFQVFVKDDGLPYTILAPEHRRGRRKANEKMICIHEKYISYLERNNHKIVHKVYPLEDIIQIEHGKILLYSWIKISACIDNALDCFIVEYNTVTEFLFAEVITIIRTSIGTLNELLYKKEKSDIDKIELLEYKFKNYARYCLLPESEVIGLVFQQKIKKRCLGFLHKNISPTHLVMLTNKELIIIKEDDKMTKSTSAYCQIYNYIPLNKIKMLTVNRDSGTMIMLRIQLINETRVQIKYEPAQENALYQMTNLFH</sequence>
<dbReference type="RefSeq" id="WP_069974559.1">
    <property type="nucleotide sequence ID" value="NZ_CP017269.1"/>
</dbReference>
<dbReference type="EMBL" id="CP017269">
    <property type="protein sequence ID" value="AOT68993.1"/>
    <property type="molecule type" value="Genomic_DNA"/>
</dbReference>
<name>A0A1D8GDK4_9FIRM</name>